<keyword evidence="3" id="KW-1185">Reference proteome</keyword>
<dbReference type="Proteomes" id="UP001597349">
    <property type="component" value="Unassembled WGS sequence"/>
</dbReference>
<organism evidence="2 3">
    <name type="scientific">Mesorhizobium calcicola</name>
    <dbReference type="NCBI Taxonomy" id="1300310"/>
    <lineage>
        <taxon>Bacteria</taxon>
        <taxon>Pseudomonadati</taxon>
        <taxon>Pseudomonadota</taxon>
        <taxon>Alphaproteobacteria</taxon>
        <taxon>Hyphomicrobiales</taxon>
        <taxon>Phyllobacteriaceae</taxon>
        <taxon>Mesorhizobium</taxon>
    </lineage>
</organism>
<dbReference type="EMBL" id="JBHUGY010000027">
    <property type="protein sequence ID" value="MFD2054789.1"/>
    <property type="molecule type" value="Genomic_DNA"/>
</dbReference>
<feature type="compositionally biased region" description="Basic and acidic residues" evidence="1">
    <location>
        <begin position="88"/>
        <end position="104"/>
    </location>
</feature>
<dbReference type="RefSeq" id="WP_379020648.1">
    <property type="nucleotide sequence ID" value="NZ_JBHUGY010000027.1"/>
</dbReference>
<feature type="region of interest" description="Disordered" evidence="1">
    <location>
        <begin position="88"/>
        <end position="116"/>
    </location>
</feature>
<name>A0ABW4WEC3_9HYPH</name>
<reference evidence="3" key="1">
    <citation type="journal article" date="2019" name="Int. J. Syst. Evol. Microbiol.">
        <title>The Global Catalogue of Microorganisms (GCM) 10K type strain sequencing project: providing services to taxonomists for standard genome sequencing and annotation.</title>
        <authorList>
            <consortium name="The Broad Institute Genomics Platform"/>
            <consortium name="The Broad Institute Genome Sequencing Center for Infectious Disease"/>
            <person name="Wu L."/>
            <person name="Ma J."/>
        </authorList>
    </citation>
    <scope>NUCLEOTIDE SEQUENCE [LARGE SCALE GENOMIC DNA]</scope>
    <source>
        <strain evidence="3">CGMCC 1.16226</strain>
    </source>
</reference>
<evidence type="ECO:0000313" key="2">
    <source>
        <dbReference type="EMBL" id="MFD2054789.1"/>
    </source>
</evidence>
<evidence type="ECO:0000313" key="3">
    <source>
        <dbReference type="Proteomes" id="UP001597349"/>
    </source>
</evidence>
<sequence>MQIEKAQLQDYGVYLKDKSRPPSRGGNKRAWHQHVITIDGERYSFLAPWSGKFVYKGEAVSFEWDWDETGKYRNANCVSVVAWGADGKPMRRGERGTKPWRTADTRMPARRSEWND</sequence>
<comment type="caution">
    <text evidence="2">The sequence shown here is derived from an EMBL/GenBank/DDBJ whole genome shotgun (WGS) entry which is preliminary data.</text>
</comment>
<evidence type="ECO:0000256" key="1">
    <source>
        <dbReference type="SAM" id="MobiDB-lite"/>
    </source>
</evidence>
<gene>
    <name evidence="2" type="ORF">ACFSQT_17340</name>
</gene>
<accession>A0ABW4WEC3</accession>
<proteinExistence type="predicted"/>
<protein>
    <submittedName>
        <fullName evidence="2">Uncharacterized protein</fullName>
    </submittedName>
</protein>